<keyword evidence="3" id="KW-1185">Reference proteome</keyword>
<feature type="transmembrane region" description="Helical" evidence="1">
    <location>
        <begin position="6"/>
        <end position="31"/>
    </location>
</feature>
<name>A0ABR9TG90_9FLAO</name>
<feature type="transmembrane region" description="Helical" evidence="1">
    <location>
        <begin position="52"/>
        <end position="69"/>
    </location>
</feature>
<keyword evidence="1" id="KW-0812">Transmembrane</keyword>
<dbReference type="EMBL" id="PRDM01000001">
    <property type="protein sequence ID" value="MBE8724349.1"/>
    <property type="molecule type" value="Genomic_DNA"/>
</dbReference>
<proteinExistence type="predicted"/>
<keyword evidence="1" id="KW-1133">Transmembrane helix</keyword>
<evidence type="ECO:0000256" key="1">
    <source>
        <dbReference type="SAM" id="Phobius"/>
    </source>
</evidence>
<keyword evidence="1" id="KW-0472">Membrane</keyword>
<sequence length="148" mass="16719">MTLHHLILIFHLIAATIWVGGHLLLSICYLPEALKKKDPQIILHFERKFEKLGMSSLFVLICSGIWMAYDFGVSYQTWFSFSGGFEKVISIKLLLLFLTFIFALCAQLYFIPKLNPNNIKNMAFVIISVTTIGVAMLVLGSTLRYGGI</sequence>
<feature type="transmembrane region" description="Helical" evidence="1">
    <location>
        <begin position="89"/>
        <end position="111"/>
    </location>
</feature>
<evidence type="ECO:0000313" key="2">
    <source>
        <dbReference type="EMBL" id="MBE8724349.1"/>
    </source>
</evidence>
<feature type="transmembrane region" description="Helical" evidence="1">
    <location>
        <begin position="123"/>
        <end position="143"/>
    </location>
</feature>
<reference evidence="2 3" key="1">
    <citation type="submission" date="2018-07" db="EMBL/GenBank/DDBJ databases">
        <title>Genome assembly of strain KB82.</title>
        <authorList>
            <person name="Kukolya J."/>
            <person name="Horvath B."/>
            <person name="Nagy I."/>
            <person name="Toth A."/>
        </authorList>
    </citation>
    <scope>NUCLEOTIDE SEQUENCE [LARGE SCALE GENOMIC DNA]</scope>
    <source>
        <strain evidence="2 3">Kb82</strain>
    </source>
</reference>
<protein>
    <submittedName>
        <fullName evidence="2">Copper resistance protein CopD</fullName>
    </submittedName>
</protein>
<comment type="caution">
    <text evidence="2">The sequence shown here is derived from an EMBL/GenBank/DDBJ whole genome shotgun (WGS) entry which is preliminary data.</text>
</comment>
<accession>A0ABR9TG90</accession>
<dbReference type="Proteomes" id="UP000640614">
    <property type="component" value="Unassembled WGS sequence"/>
</dbReference>
<gene>
    <name evidence="2" type="ORF">C4F50_05250</name>
</gene>
<dbReference type="RefSeq" id="WP_193845348.1">
    <property type="nucleotide sequence ID" value="NZ_PRDM01000001.1"/>
</dbReference>
<organism evidence="2 3">
    <name type="scientific">Flavobacterium hungaricum</name>
    <dbReference type="NCBI Taxonomy" id="2082725"/>
    <lineage>
        <taxon>Bacteria</taxon>
        <taxon>Pseudomonadati</taxon>
        <taxon>Bacteroidota</taxon>
        <taxon>Flavobacteriia</taxon>
        <taxon>Flavobacteriales</taxon>
        <taxon>Flavobacteriaceae</taxon>
        <taxon>Flavobacterium</taxon>
    </lineage>
</organism>
<evidence type="ECO:0000313" key="3">
    <source>
        <dbReference type="Proteomes" id="UP000640614"/>
    </source>
</evidence>